<dbReference type="AlphaFoldDB" id="A3ZU42"/>
<organism evidence="3 4">
    <name type="scientific">Blastopirellula marina DSM 3645</name>
    <dbReference type="NCBI Taxonomy" id="314230"/>
    <lineage>
        <taxon>Bacteria</taxon>
        <taxon>Pseudomonadati</taxon>
        <taxon>Planctomycetota</taxon>
        <taxon>Planctomycetia</taxon>
        <taxon>Pirellulales</taxon>
        <taxon>Pirellulaceae</taxon>
        <taxon>Blastopirellula</taxon>
    </lineage>
</organism>
<dbReference type="eggNOG" id="COG2165">
    <property type="taxonomic scope" value="Bacteria"/>
</dbReference>
<dbReference type="HOGENOM" id="CLU_041661_0_0_0"/>
<reference evidence="3 4" key="1">
    <citation type="submission" date="2006-02" db="EMBL/GenBank/DDBJ databases">
        <authorList>
            <person name="Amann R."/>
            <person name="Ferriera S."/>
            <person name="Johnson J."/>
            <person name="Kravitz S."/>
            <person name="Halpern A."/>
            <person name="Remington K."/>
            <person name="Beeson K."/>
            <person name="Tran B."/>
            <person name="Rogers Y.-H."/>
            <person name="Friedman R."/>
            <person name="Venter J.C."/>
        </authorList>
    </citation>
    <scope>NUCLEOTIDE SEQUENCE [LARGE SCALE GENOMIC DNA]</scope>
    <source>
        <strain evidence="3 4">DSM 3645</strain>
    </source>
</reference>
<dbReference type="Pfam" id="PF07963">
    <property type="entry name" value="N_methyl"/>
    <property type="match status" value="1"/>
</dbReference>
<dbReference type="PANTHER" id="PTHR30093:SF2">
    <property type="entry name" value="TYPE II SECRETION SYSTEM PROTEIN H"/>
    <property type="match status" value="1"/>
</dbReference>
<name>A3ZU42_9BACT</name>
<feature type="domain" description="DUF1559" evidence="2">
    <location>
        <begin position="31"/>
        <end position="314"/>
    </location>
</feature>
<keyword evidence="1" id="KW-0472">Membrane</keyword>
<dbReference type="STRING" id="314230.DSM3645_05775"/>
<accession>A3ZU42</accession>
<dbReference type="Pfam" id="PF07596">
    <property type="entry name" value="SBP_bac_10"/>
    <property type="match status" value="1"/>
</dbReference>
<comment type="caution">
    <text evidence="3">The sequence shown here is derived from an EMBL/GenBank/DDBJ whole genome shotgun (WGS) entry which is preliminary data.</text>
</comment>
<dbReference type="EMBL" id="AANZ01000011">
    <property type="protein sequence ID" value="EAQ80107.1"/>
    <property type="molecule type" value="Genomic_DNA"/>
</dbReference>
<dbReference type="Proteomes" id="UP000004358">
    <property type="component" value="Unassembled WGS sequence"/>
</dbReference>
<dbReference type="InterPro" id="IPR012902">
    <property type="entry name" value="N_methyl_site"/>
</dbReference>
<dbReference type="OrthoDB" id="280382at2"/>
<dbReference type="PANTHER" id="PTHR30093">
    <property type="entry name" value="GENERAL SECRETION PATHWAY PROTEIN G"/>
    <property type="match status" value="1"/>
</dbReference>
<feature type="transmembrane region" description="Helical" evidence="1">
    <location>
        <begin position="12"/>
        <end position="30"/>
    </location>
</feature>
<evidence type="ECO:0000259" key="2">
    <source>
        <dbReference type="Pfam" id="PF07596"/>
    </source>
</evidence>
<dbReference type="NCBIfam" id="TIGR04294">
    <property type="entry name" value="pre_pil_HX9DG"/>
    <property type="match status" value="1"/>
</dbReference>
<dbReference type="InterPro" id="IPR027558">
    <property type="entry name" value="Pre_pil_HX9DG_C"/>
</dbReference>
<keyword evidence="1" id="KW-0812">Transmembrane</keyword>
<sequence length="334" mass="35820">MLKKSGFTLVELLVVIAIIGVLIALLLPAVQQAREAARRMSCSNNLKQLSLAIHNYHDVHQVFPIGVVAMDTISGAGASWNTRLLPFLEQSAAYDQITFIRTNWSGQSSWPNRNWEVVGQMRVDGLNCPSSPLPKTRTQTTNSSTVALGAPATLEYQVSDYAGNAGSYNSGADITAIAMPNKSSGYGTATWNGTLVSLDMTNSKAIGFRDVTDGTTNTVMIAEQSDFAKGTVCPTADCDWRSGNHDGGAWSSGAGGDDNWWLNVIVNRYPINWDGSGVGHNAPYRRHTVIRSAHPGGAQLALTDGSVRFFAETMGIGVLTQYFDRADGAVISDN</sequence>
<evidence type="ECO:0000313" key="4">
    <source>
        <dbReference type="Proteomes" id="UP000004358"/>
    </source>
</evidence>
<dbReference type="SUPFAM" id="SSF54523">
    <property type="entry name" value="Pili subunits"/>
    <property type="match status" value="1"/>
</dbReference>
<dbReference type="NCBIfam" id="TIGR02532">
    <property type="entry name" value="IV_pilin_GFxxxE"/>
    <property type="match status" value="1"/>
</dbReference>
<gene>
    <name evidence="3" type="ORF">DSM3645_05775</name>
</gene>
<dbReference type="InterPro" id="IPR011453">
    <property type="entry name" value="DUF1559"/>
</dbReference>
<protein>
    <submittedName>
        <fullName evidence="3">Probable fimbrial protein</fullName>
    </submittedName>
</protein>
<evidence type="ECO:0000256" key="1">
    <source>
        <dbReference type="SAM" id="Phobius"/>
    </source>
</evidence>
<proteinExistence type="predicted"/>
<dbReference type="PROSITE" id="PS00409">
    <property type="entry name" value="PROKAR_NTER_METHYL"/>
    <property type="match status" value="1"/>
</dbReference>
<evidence type="ECO:0000313" key="3">
    <source>
        <dbReference type="EMBL" id="EAQ80107.1"/>
    </source>
</evidence>
<dbReference type="Gene3D" id="3.30.700.10">
    <property type="entry name" value="Glycoprotein, Type 4 Pilin"/>
    <property type="match status" value="1"/>
</dbReference>
<dbReference type="InterPro" id="IPR045584">
    <property type="entry name" value="Pilin-like"/>
</dbReference>
<keyword evidence="1" id="KW-1133">Transmembrane helix</keyword>
<dbReference type="RefSeq" id="WP_002654751.1">
    <property type="nucleotide sequence ID" value="NZ_CH672377.1"/>
</dbReference>